<feature type="domain" description="DUF5615" evidence="1">
    <location>
        <begin position="1"/>
        <end position="105"/>
    </location>
</feature>
<dbReference type="Pfam" id="PF18480">
    <property type="entry name" value="DUF5615"/>
    <property type="match status" value="1"/>
</dbReference>
<dbReference type="Proteomes" id="UP000606624">
    <property type="component" value="Unassembled WGS sequence"/>
</dbReference>
<comment type="caution">
    <text evidence="2">The sequence shown here is derived from an EMBL/GenBank/DDBJ whole genome shotgun (WGS) entry which is preliminary data.</text>
</comment>
<dbReference type="EMBL" id="CAJHIN010000003">
    <property type="protein sequence ID" value="CAD6490232.1"/>
    <property type="molecule type" value="Genomic_DNA"/>
</dbReference>
<name>A0A811T4L7_9EURY</name>
<organism evidence="2 3">
    <name type="scientific">Candidatus Argoarchaeum ethanivorans</name>
    <dbReference type="NCBI Taxonomy" id="2608793"/>
    <lineage>
        <taxon>Archaea</taxon>
        <taxon>Methanobacteriati</taxon>
        <taxon>Methanobacteriota</taxon>
        <taxon>Stenosarchaea group</taxon>
        <taxon>Methanomicrobia</taxon>
        <taxon>Methanosarcinales</taxon>
        <taxon>Methanosarcinales incertae sedis</taxon>
        <taxon>GOM Arc I cluster</taxon>
        <taxon>Candidatus Argoarchaeum</taxon>
    </lineage>
</organism>
<evidence type="ECO:0000259" key="1">
    <source>
        <dbReference type="Pfam" id="PF18480"/>
    </source>
</evidence>
<evidence type="ECO:0000313" key="2">
    <source>
        <dbReference type="EMBL" id="CAD6490232.1"/>
    </source>
</evidence>
<dbReference type="AlphaFoldDB" id="A0A811T4L7"/>
<protein>
    <recommendedName>
        <fullName evidence="1">DUF5615 domain-containing protein</fullName>
    </recommendedName>
</protein>
<sequence length="120" mass="13947">MRFLVDECTGPAVAKWLWSLHHDVFSVYEDARGLDDESIIEKANLENYVLVTNDKDFGELVFRMRRPHKGVILLRLEDERSGNKIAVLQRVLVSYSDKLINNFIVATEKTVRIVEERREG</sequence>
<reference evidence="2" key="1">
    <citation type="submission" date="2020-10" db="EMBL/GenBank/DDBJ databases">
        <authorList>
            <person name="Hahn C.J."/>
            <person name="Laso-Perez R."/>
            <person name="Vulcano F."/>
            <person name="Vaziourakis K.-M."/>
            <person name="Stokke R."/>
            <person name="Steen I.H."/>
            <person name="Teske A."/>
            <person name="Boetius A."/>
            <person name="Liebeke M."/>
            <person name="Amann R."/>
            <person name="Knittel K."/>
        </authorList>
    </citation>
    <scope>NUCLEOTIDE SEQUENCE</scope>
    <source>
        <strain evidence="2">Gfbio:e3339647-f889-4370-9287-4fb5cb688e4c:AG392E03_GoMArc1</strain>
    </source>
</reference>
<proteinExistence type="predicted"/>
<accession>A0A811T4L7</accession>
<dbReference type="InterPro" id="IPR041049">
    <property type="entry name" value="DUF5615"/>
</dbReference>
<gene>
    <name evidence="2" type="ORF">KFBDDELM_00110</name>
</gene>
<evidence type="ECO:0000313" key="3">
    <source>
        <dbReference type="Proteomes" id="UP000606624"/>
    </source>
</evidence>